<dbReference type="InterPro" id="IPR001781">
    <property type="entry name" value="Znf_LIM"/>
</dbReference>
<evidence type="ECO:0000313" key="8">
    <source>
        <dbReference type="Proteomes" id="UP000252139"/>
    </source>
</evidence>
<evidence type="ECO:0000256" key="5">
    <source>
        <dbReference type="PROSITE-ProRule" id="PRU00125"/>
    </source>
</evidence>
<evidence type="ECO:0000313" key="7">
    <source>
        <dbReference type="EMBL" id="RCH95476.1"/>
    </source>
</evidence>
<feature type="domain" description="LIM zinc-binding" evidence="6">
    <location>
        <begin position="359"/>
        <end position="417"/>
    </location>
</feature>
<name>A0A367JZW3_RHIAZ</name>
<accession>A0A367JZW3</accession>
<dbReference type="OrthoDB" id="1112565at2759"/>
<dbReference type="PROSITE" id="PS00478">
    <property type="entry name" value="LIM_DOMAIN_1"/>
    <property type="match status" value="3"/>
</dbReference>
<evidence type="ECO:0000256" key="3">
    <source>
        <dbReference type="ARBA" id="ARBA00022833"/>
    </source>
</evidence>
<dbReference type="PANTHER" id="PTHR24205:SF16">
    <property type="entry name" value="GH01042P-RELATED"/>
    <property type="match status" value="1"/>
</dbReference>
<dbReference type="GO" id="GO:0003712">
    <property type="term" value="F:transcription coregulator activity"/>
    <property type="evidence" value="ECO:0007669"/>
    <property type="project" value="TreeGrafter"/>
</dbReference>
<dbReference type="EMBL" id="PJQL01000463">
    <property type="protein sequence ID" value="RCH95476.1"/>
    <property type="molecule type" value="Genomic_DNA"/>
</dbReference>
<sequence length="432" mass="50068">MATSERISQILPTVKCSDCGKDVEIRRLGDHLCSSQPPIPALPILKDKYKMNQANPNNKRPDLPSPPTPPLMKNMYEKNHSFEDFYSKPKNPLSPPFRQNESSFDLRYGGPRKQSLGNIYQQPPYSQSTPANMSNNGGGGGALDNLMADLMNSMNDDLHLGTMPTKINNNSCGVCGEEFDYRDDVKTVDNKCYHKACFTCRLCCQPFDQRRTHYEHEGKLYCERDYHVVKNRMTCATCEKVIPPHIPPIKALGKFYHPGHIKCYHCYDPIDERTGWKEYQGRLYCRSDFKSLFLPKCRACNRPVEKEAVSAMDGKLKGKWHLECFGCHTCHRPFPDNTFYVFEDSPYCKRHYHQLNNSLCRTCDEPIEGPCAQTIEGWRFHPSCFGCSVCHYPITDIYYMFERRIYCETHIRQLQMQRNVRAEKRKTQFGRI</sequence>
<evidence type="ECO:0000256" key="4">
    <source>
        <dbReference type="ARBA" id="ARBA00023038"/>
    </source>
</evidence>
<gene>
    <name evidence="7" type="ORF">CU097_013623</name>
</gene>
<dbReference type="SUPFAM" id="SSF57716">
    <property type="entry name" value="Glucocorticoid receptor-like (DNA-binding domain)"/>
    <property type="match status" value="3"/>
</dbReference>
<keyword evidence="3 5" id="KW-0862">Zinc</keyword>
<dbReference type="AlphaFoldDB" id="A0A367JZW3"/>
<reference evidence="7 8" key="1">
    <citation type="journal article" date="2018" name="G3 (Bethesda)">
        <title>Phylogenetic and Phylogenomic Definition of Rhizopus Species.</title>
        <authorList>
            <person name="Gryganskyi A.P."/>
            <person name="Golan J."/>
            <person name="Dolatabadi S."/>
            <person name="Mondo S."/>
            <person name="Robb S."/>
            <person name="Idnurm A."/>
            <person name="Muszewska A."/>
            <person name="Steczkiewicz K."/>
            <person name="Masonjones S."/>
            <person name="Liao H.L."/>
            <person name="Gajdeczka M.T."/>
            <person name="Anike F."/>
            <person name="Vuek A."/>
            <person name="Anishchenko I.M."/>
            <person name="Voigt K."/>
            <person name="de Hoog G.S."/>
            <person name="Smith M.E."/>
            <person name="Heitman J."/>
            <person name="Vilgalys R."/>
            <person name="Stajich J.E."/>
        </authorList>
    </citation>
    <scope>NUCLEOTIDE SEQUENCE [LARGE SCALE GENOMIC DNA]</scope>
    <source>
        <strain evidence="7 8">CBS 357.93</strain>
    </source>
</reference>
<dbReference type="Proteomes" id="UP000252139">
    <property type="component" value="Unassembled WGS sequence"/>
</dbReference>
<proteinExistence type="predicted"/>
<dbReference type="SMART" id="SM00132">
    <property type="entry name" value="LIM"/>
    <property type="match status" value="4"/>
</dbReference>
<dbReference type="STRING" id="86630.A0A367JZW3"/>
<keyword evidence="2" id="KW-0677">Repeat</keyword>
<dbReference type="Pfam" id="PF00412">
    <property type="entry name" value="LIM"/>
    <property type="match status" value="4"/>
</dbReference>
<comment type="caution">
    <text evidence="7">The sequence shown here is derived from an EMBL/GenBank/DDBJ whole genome shotgun (WGS) entry which is preliminary data.</text>
</comment>
<feature type="domain" description="LIM zinc-binding" evidence="6">
    <location>
        <begin position="170"/>
        <end position="232"/>
    </location>
</feature>
<dbReference type="PANTHER" id="PTHR24205">
    <property type="entry name" value="FOUR AND A HALF LIM DOMAINS PROTEIN"/>
    <property type="match status" value="1"/>
</dbReference>
<keyword evidence="8" id="KW-1185">Reference proteome</keyword>
<evidence type="ECO:0000256" key="2">
    <source>
        <dbReference type="ARBA" id="ARBA00022737"/>
    </source>
</evidence>
<evidence type="ECO:0000256" key="1">
    <source>
        <dbReference type="ARBA" id="ARBA00022723"/>
    </source>
</evidence>
<dbReference type="CDD" id="cd08368">
    <property type="entry name" value="LIM"/>
    <property type="match status" value="1"/>
</dbReference>
<dbReference type="Gene3D" id="2.10.110.10">
    <property type="entry name" value="Cysteine Rich Protein"/>
    <property type="match status" value="4"/>
</dbReference>
<organism evidence="7 8">
    <name type="scientific">Rhizopus azygosporus</name>
    <name type="common">Rhizopus microsporus var. azygosporus</name>
    <dbReference type="NCBI Taxonomy" id="86630"/>
    <lineage>
        <taxon>Eukaryota</taxon>
        <taxon>Fungi</taxon>
        <taxon>Fungi incertae sedis</taxon>
        <taxon>Mucoromycota</taxon>
        <taxon>Mucoromycotina</taxon>
        <taxon>Mucoromycetes</taxon>
        <taxon>Mucorales</taxon>
        <taxon>Mucorineae</taxon>
        <taxon>Rhizopodaceae</taxon>
        <taxon>Rhizopus</taxon>
    </lineage>
</organism>
<dbReference type="PROSITE" id="PS50023">
    <property type="entry name" value="LIM_DOMAIN_2"/>
    <property type="match status" value="4"/>
</dbReference>
<dbReference type="GO" id="GO:0046872">
    <property type="term" value="F:metal ion binding"/>
    <property type="evidence" value="ECO:0007669"/>
    <property type="project" value="UniProtKB-KW"/>
</dbReference>
<keyword evidence="4 5" id="KW-0440">LIM domain</keyword>
<feature type="domain" description="LIM zinc-binding" evidence="6">
    <location>
        <begin position="233"/>
        <end position="294"/>
    </location>
</feature>
<evidence type="ECO:0000259" key="6">
    <source>
        <dbReference type="PROSITE" id="PS50023"/>
    </source>
</evidence>
<feature type="domain" description="LIM zinc-binding" evidence="6">
    <location>
        <begin position="295"/>
        <end position="358"/>
    </location>
</feature>
<protein>
    <recommendedName>
        <fullName evidence="6">LIM zinc-binding domain-containing protein</fullName>
    </recommendedName>
</protein>
<dbReference type="GO" id="GO:0005634">
    <property type="term" value="C:nucleus"/>
    <property type="evidence" value="ECO:0007669"/>
    <property type="project" value="TreeGrafter"/>
</dbReference>
<keyword evidence="1 5" id="KW-0479">Metal-binding</keyword>